<reference evidence="1" key="1">
    <citation type="submission" date="2020-02" db="EMBL/GenBank/DDBJ databases">
        <authorList>
            <person name="Meier V. D."/>
        </authorList>
    </citation>
    <scope>NUCLEOTIDE SEQUENCE</scope>
    <source>
        <strain evidence="1">AVDCRST_MAG81</strain>
    </source>
</reference>
<organism evidence="1">
    <name type="scientific">uncultured Synechococcales cyanobacterium</name>
    <dbReference type="NCBI Taxonomy" id="1936017"/>
    <lineage>
        <taxon>Bacteria</taxon>
        <taxon>Bacillati</taxon>
        <taxon>Cyanobacteriota</taxon>
        <taxon>Cyanophyceae</taxon>
        <taxon>Synechococcales</taxon>
        <taxon>environmental samples</taxon>
    </lineage>
</organism>
<dbReference type="AlphaFoldDB" id="A0A6J4V4P0"/>
<accession>A0A6J4V4P0</accession>
<dbReference type="EMBL" id="CADCWO010000062">
    <property type="protein sequence ID" value="CAA9565290.1"/>
    <property type="molecule type" value="Genomic_DNA"/>
</dbReference>
<proteinExistence type="predicted"/>
<name>A0A6J4V4P0_9CYAN</name>
<gene>
    <name evidence="1" type="ORF">AVDCRST_MAG81-994</name>
</gene>
<evidence type="ECO:0000313" key="1">
    <source>
        <dbReference type="EMBL" id="CAA9565290.1"/>
    </source>
</evidence>
<protein>
    <submittedName>
        <fullName evidence="1">Uncharacterized protein</fullName>
    </submittedName>
</protein>
<sequence length="52" mass="5610">MDALQIVKAAVNGFIGVEQTGLATLKRSIDVIYEVVLDVLTIAVKHIRDSNA</sequence>